<feature type="region of interest" description="Disordered" evidence="1">
    <location>
        <begin position="1"/>
        <end position="32"/>
    </location>
</feature>
<accession>A0A8H7K634</accession>
<organism evidence="2 3">
    <name type="scientific">Bionectria ochroleuca</name>
    <name type="common">Gliocladium roseum</name>
    <dbReference type="NCBI Taxonomy" id="29856"/>
    <lineage>
        <taxon>Eukaryota</taxon>
        <taxon>Fungi</taxon>
        <taxon>Dikarya</taxon>
        <taxon>Ascomycota</taxon>
        <taxon>Pezizomycotina</taxon>
        <taxon>Sordariomycetes</taxon>
        <taxon>Hypocreomycetidae</taxon>
        <taxon>Hypocreales</taxon>
        <taxon>Bionectriaceae</taxon>
        <taxon>Clonostachys</taxon>
    </lineage>
</organism>
<protein>
    <submittedName>
        <fullName evidence="2">Uncharacterized protein</fullName>
    </submittedName>
</protein>
<feature type="region of interest" description="Disordered" evidence="1">
    <location>
        <begin position="136"/>
        <end position="157"/>
    </location>
</feature>
<proteinExistence type="predicted"/>
<comment type="caution">
    <text evidence="2">The sequence shown here is derived from an EMBL/GenBank/DDBJ whole genome shotgun (WGS) entry which is preliminary data.</text>
</comment>
<dbReference type="AlphaFoldDB" id="A0A8H7K634"/>
<evidence type="ECO:0000313" key="3">
    <source>
        <dbReference type="Proteomes" id="UP000616885"/>
    </source>
</evidence>
<sequence>MPAKSTPTKSKKSRTAAAKKKGAATKSRRIGKARKVPCEGCVRSCLAGKQKEVGDNGACFDTLPRSKRCYKCASGHTCKPIPPVAFKAAMRFLKERDLLTPEQLHPPKEGKTKEHQLPKSYEYWRTIARGMLELADEEAASGSSDPHADLVGMTDRERKKEAKAAALRLVECLWLEDEDDEEEDEE</sequence>
<dbReference type="Proteomes" id="UP000616885">
    <property type="component" value="Unassembled WGS sequence"/>
</dbReference>
<evidence type="ECO:0000256" key="1">
    <source>
        <dbReference type="SAM" id="MobiDB-lite"/>
    </source>
</evidence>
<evidence type="ECO:0000313" key="2">
    <source>
        <dbReference type="EMBL" id="KAF9744156.1"/>
    </source>
</evidence>
<name>A0A8H7K634_BIOOC</name>
<gene>
    <name evidence="2" type="ORF">IM811_005736</name>
</gene>
<feature type="compositionally biased region" description="Basic residues" evidence="1">
    <location>
        <begin position="9"/>
        <end position="32"/>
    </location>
</feature>
<reference evidence="2" key="1">
    <citation type="submission" date="2020-10" db="EMBL/GenBank/DDBJ databases">
        <title>High-Quality Genome Resource of Clonostachys rosea strain S41 by Oxford Nanopore Long-Read Sequencing.</title>
        <authorList>
            <person name="Wang H."/>
        </authorList>
    </citation>
    <scope>NUCLEOTIDE SEQUENCE</scope>
    <source>
        <strain evidence="2">S41</strain>
    </source>
</reference>
<dbReference type="EMBL" id="JADCTT010000015">
    <property type="protein sequence ID" value="KAF9744156.1"/>
    <property type="molecule type" value="Genomic_DNA"/>
</dbReference>